<dbReference type="RefSeq" id="WP_028462000.1">
    <property type="nucleotide sequence ID" value="NZ_FSRO01000001.1"/>
</dbReference>
<comment type="similarity">
    <text evidence="1">Belongs to the sulfotransferase 1 family.</text>
</comment>
<evidence type="ECO:0000313" key="5">
    <source>
        <dbReference type="Proteomes" id="UP000185062"/>
    </source>
</evidence>
<dbReference type="InterPro" id="IPR000863">
    <property type="entry name" value="Sulfotransferase_dom"/>
</dbReference>
<feature type="domain" description="Sulfotransferase" evidence="3">
    <location>
        <begin position="34"/>
        <end position="290"/>
    </location>
</feature>
<accession>A0A1N6FWH6</accession>
<dbReference type="AlphaFoldDB" id="A0A1N6FWH6"/>
<reference evidence="4 5" key="1">
    <citation type="submission" date="2016-12" db="EMBL/GenBank/DDBJ databases">
        <authorList>
            <person name="Song W.-J."/>
            <person name="Kurnit D.M."/>
        </authorList>
    </citation>
    <scope>NUCLEOTIDE SEQUENCE [LARGE SCALE GENOMIC DNA]</scope>
    <source>
        <strain evidence="4 5">ATCC 49181</strain>
    </source>
</reference>
<keyword evidence="2 4" id="KW-0808">Transferase</keyword>
<proteinExistence type="inferred from homology"/>
<dbReference type="GO" id="GO:0008146">
    <property type="term" value="F:sulfotransferase activity"/>
    <property type="evidence" value="ECO:0007669"/>
    <property type="project" value="InterPro"/>
</dbReference>
<dbReference type="Gene3D" id="3.40.50.300">
    <property type="entry name" value="P-loop containing nucleotide triphosphate hydrolases"/>
    <property type="match status" value="1"/>
</dbReference>
<dbReference type="Pfam" id="PF00685">
    <property type="entry name" value="Sulfotransfer_1"/>
    <property type="match status" value="1"/>
</dbReference>
<dbReference type="SUPFAM" id="SSF52540">
    <property type="entry name" value="P-loop containing nucleoside triphosphate hydrolases"/>
    <property type="match status" value="1"/>
</dbReference>
<evidence type="ECO:0000256" key="1">
    <source>
        <dbReference type="ARBA" id="ARBA00005771"/>
    </source>
</evidence>
<keyword evidence="5" id="KW-1185">Reference proteome</keyword>
<dbReference type="EMBL" id="FSRO01000001">
    <property type="protein sequence ID" value="SIN99561.1"/>
    <property type="molecule type" value="Genomic_DNA"/>
</dbReference>
<dbReference type="InterPro" id="IPR027417">
    <property type="entry name" value="P-loop_NTPase"/>
</dbReference>
<evidence type="ECO:0000313" key="4">
    <source>
        <dbReference type="EMBL" id="SIN99561.1"/>
    </source>
</evidence>
<organism evidence="4 5">
    <name type="scientific">Nitrosomonas cryotolerans ATCC 49181</name>
    <dbReference type="NCBI Taxonomy" id="1131553"/>
    <lineage>
        <taxon>Bacteria</taxon>
        <taxon>Pseudomonadati</taxon>
        <taxon>Pseudomonadota</taxon>
        <taxon>Betaproteobacteria</taxon>
        <taxon>Nitrosomonadales</taxon>
        <taxon>Nitrosomonadaceae</taxon>
        <taxon>Nitrosomonas</taxon>
    </lineage>
</organism>
<protein>
    <submittedName>
        <fullName evidence="4">Aryl sulfotransferase</fullName>
    </submittedName>
</protein>
<sequence>MNKDTSSIKWPLKKREVYHSHFDSTIWNDFPFRDDDIFIATYAKSGTTWIQQIVSQLLFNGEINRNVANMSPWIDFRLPPKEIKLATIAEQQHRRFLKTHLPLDALVYSPKAKYLYIARDGRDVLWSYYHHHSSHTEAVYEMLNEACGPDVEPFKPPQDDIIEYYRKWLEQDGYPIWSFWENIATWWEYRHLPNLLMLHFNTLKKDMPGEIRRIAQFLEIPIDENKWDLILKHCSFDYMKEHAEQSSPLGGALWKGGAKTFINKGTNNRWRDVLSEADSTRYEKLALEKLGPECAHWLATGKMPT</sequence>
<evidence type="ECO:0000256" key="2">
    <source>
        <dbReference type="ARBA" id="ARBA00022679"/>
    </source>
</evidence>
<name>A0A1N6FWH6_9PROT</name>
<evidence type="ECO:0000259" key="3">
    <source>
        <dbReference type="Pfam" id="PF00685"/>
    </source>
</evidence>
<dbReference type="PANTHER" id="PTHR11783">
    <property type="entry name" value="SULFOTRANSFERASE SULT"/>
    <property type="match status" value="1"/>
</dbReference>
<dbReference type="Proteomes" id="UP000185062">
    <property type="component" value="Unassembled WGS sequence"/>
</dbReference>
<gene>
    <name evidence="4" type="ORF">SAMN02743940_0433</name>
</gene>
<dbReference type="STRING" id="44575.SAMN05216419_103325"/>
<dbReference type="eggNOG" id="ENOG502ZA0J">
    <property type="taxonomic scope" value="Bacteria"/>
</dbReference>